<feature type="transmembrane region" description="Helical" evidence="12">
    <location>
        <begin position="389"/>
        <end position="408"/>
    </location>
</feature>
<name>A0ABX1SA26_9PSEU</name>
<keyword evidence="16" id="KW-1185">Reference proteome</keyword>
<reference evidence="15 16" key="1">
    <citation type="submission" date="2020-04" db="EMBL/GenBank/DDBJ databases">
        <authorList>
            <person name="Klaysubun C."/>
            <person name="Duangmal K."/>
            <person name="Lipun K."/>
        </authorList>
    </citation>
    <scope>NUCLEOTIDE SEQUENCE [LARGE SCALE GENOMIC DNA]</scope>
    <source>
        <strain evidence="15 16">K10HN5</strain>
    </source>
</reference>
<evidence type="ECO:0000256" key="11">
    <source>
        <dbReference type="ARBA" id="ARBA00023136"/>
    </source>
</evidence>
<proteinExistence type="inferred from homology"/>
<dbReference type="HAMAP" id="MF_01522">
    <property type="entry name" value="Kup"/>
    <property type="match status" value="1"/>
</dbReference>
<dbReference type="InterPro" id="IPR053951">
    <property type="entry name" value="K_trans_N"/>
</dbReference>
<evidence type="ECO:0000256" key="2">
    <source>
        <dbReference type="ARBA" id="ARBA00007019"/>
    </source>
</evidence>
<evidence type="ECO:0000313" key="15">
    <source>
        <dbReference type="EMBL" id="NMH98421.1"/>
    </source>
</evidence>
<feature type="transmembrane region" description="Helical" evidence="12">
    <location>
        <begin position="160"/>
        <end position="181"/>
    </location>
</feature>
<keyword evidence="8 12" id="KW-0630">Potassium</keyword>
<evidence type="ECO:0000259" key="14">
    <source>
        <dbReference type="Pfam" id="PF22776"/>
    </source>
</evidence>
<evidence type="ECO:0000256" key="8">
    <source>
        <dbReference type="ARBA" id="ARBA00022958"/>
    </source>
</evidence>
<dbReference type="Proteomes" id="UP000820669">
    <property type="component" value="Unassembled WGS sequence"/>
</dbReference>
<evidence type="ECO:0000256" key="1">
    <source>
        <dbReference type="ARBA" id="ARBA00004141"/>
    </source>
</evidence>
<keyword evidence="10 12" id="KW-0406">Ion transport</keyword>
<dbReference type="InterPro" id="IPR003855">
    <property type="entry name" value="K+_transporter"/>
</dbReference>
<comment type="function">
    <text evidence="12">Transport of potassium into the cell. Likely operates as a K(+):H(+) symporter.</text>
</comment>
<evidence type="ECO:0000256" key="3">
    <source>
        <dbReference type="ARBA" id="ARBA00022448"/>
    </source>
</evidence>
<dbReference type="PANTHER" id="PTHR30540">
    <property type="entry name" value="OSMOTIC STRESS POTASSIUM TRANSPORTER"/>
    <property type="match status" value="1"/>
</dbReference>
<keyword evidence="11 12" id="KW-0472">Membrane</keyword>
<keyword evidence="4 12" id="KW-1003">Cell membrane</keyword>
<comment type="caution">
    <text evidence="15">The sequence shown here is derived from an EMBL/GenBank/DDBJ whole genome shotgun (WGS) entry which is preliminary data.</text>
</comment>
<feature type="transmembrane region" description="Helical" evidence="12">
    <location>
        <begin position="127"/>
        <end position="148"/>
    </location>
</feature>
<evidence type="ECO:0000256" key="6">
    <source>
        <dbReference type="ARBA" id="ARBA00022692"/>
    </source>
</evidence>
<feature type="transmembrane region" description="Helical" evidence="12">
    <location>
        <begin position="238"/>
        <end position="259"/>
    </location>
</feature>
<dbReference type="PANTHER" id="PTHR30540:SF79">
    <property type="entry name" value="LOW AFFINITY POTASSIUM TRANSPORT SYSTEM PROTEIN KUP"/>
    <property type="match status" value="1"/>
</dbReference>
<comment type="catalytic activity">
    <reaction evidence="12">
        <text>K(+)(in) + H(+)(in) = K(+)(out) + H(+)(out)</text>
        <dbReference type="Rhea" id="RHEA:28490"/>
        <dbReference type="ChEBI" id="CHEBI:15378"/>
        <dbReference type="ChEBI" id="CHEBI:29103"/>
    </reaction>
</comment>
<dbReference type="Pfam" id="PF02705">
    <property type="entry name" value="K_trans"/>
    <property type="match status" value="1"/>
</dbReference>
<feature type="transmembrane region" description="Helical" evidence="12">
    <location>
        <begin position="38"/>
        <end position="59"/>
    </location>
</feature>
<feature type="transmembrane region" description="Helical" evidence="12">
    <location>
        <begin position="329"/>
        <end position="349"/>
    </location>
</feature>
<comment type="subcellular location">
    <subcellularLocation>
        <location evidence="12">Cell membrane</location>
        <topology evidence="12">Multi-pass membrane protein</topology>
    </subcellularLocation>
    <subcellularLocation>
        <location evidence="1">Membrane</location>
        <topology evidence="1">Multi-pass membrane protein</topology>
    </subcellularLocation>
</comment>
<keyword evidence="7 12" id="KW-0769">Symport</keyword>
<feature type="transmembrane region" description="Helical" evidence="12">
    <location>
        <begin position="90"/>
        <end position="107"/>
    </location>
</feature>
<keyword evidence="3 12" id="KW-0813">Transport</keyword>
<feature type="transmembrane region" description="Helical" evidence="12">
    <location>
        <begin position="279"/>
        <end position="308"/>
    </location>
</feature>
<evidence type="ECO:0000256" key="4">
    <source>
        <dbReference type="ARBA" id="ARBA00022475"/>
    </source>
</evidence>
<evidence type="ECO:0000256" key="5">
    <source>
        <dbReference type="ARBA" id="ARBA00022538"/>
    </source>
</evidence>
<protein>
    <recommendedName>
        <fullName evidence="12">Probable potassium transport system protein Kup</fullName>
    </recommendedName>
</protein>
<evidence type="ECO:0000313" key="16">
    <source>
        <dbReference type="Proteomes" id="UP000820669"/>
    </source>
</evidence>
<evidence type="ECO:0000259" key="13">
    <source>
        <dbReference type="Pfam" id="PF02705"/>
    </source>
</evidence>
<accession>A0ABX1SA26</accession>
<dbReference type="InterPro" id="IPR053952">
    <property type="entry name" value="K_trans_C"/>
</dbReference>
<keyword evidence="6 12" id="KW-0812">Transmembrane</keyword>
<sequence length="622" mass="67239">MLAALGVVYGDIGTSPLYAMQTVFSIDNGAVQPTPLDVYGVVSLIFWSITLVVSIKYVLFVLRADNDGEGGVMALAALARRVLTGTPGRRAALVMALGVLGAALFYGDSVITPAISVLSAIEGLEVVSPGLADLVVPIAAAILAMLFAVQRWGTHRVGSLFGPVMLLWFAAVGVAGLREVFGRPSILQGLSPSYAVAFAADRPCAAFIAMGAVVLAITGAEALYADMGHFGRSPIRRAWFLIVFPALTLNYLAQGALILRDPATRANPFYLLLPSWAQLPMIVLATVATVIASQAVISGAFSVSRQALRLGFLPHLRIRHTSSRQEGQIYVPAVNRGLFVAVLAVTLTFRASTRLATAYGVAVTGTFLITTALLLAVARAYWRWPVWRVLVVGVVFGVVELTYFAANLTKVTHGGWLTLLIAAAVFTVMMTWQRGREIVTARRHELEGPLSWLLDKVRDAGVLRVPGTAVLPHPTKDTTPLALRANLQFNHVLHERVVIISGRTETVPHIPRDQRLTVDDLSDPDDGIVHITARFGFQDRADFPEVLRQAAARHLGELTGELDPDKASYFVSRISLRRTDRPGMSAWRKALFISMAHNAASQAEFLCLPYDRTVVMGSHVDL</sequence>
<evidence type="ECO:0000256" key="7">
    <source>
        <dbReference type="ARBA" id="ARBA00022847"/>
    </source>
</evidence>
<feature type="domain" description="K+ potassium transporter integral membrane" evidence="13">
    <location>
        <begin position="2"/>
        <end position="454"/>
    </location>
</feature>
<dbReference type="Pfam" id="PF22776">
    <property type="entry name" value="K_trans_C"/>
    <property type="match status" value="1"/>
</dbReference>
<evidence type="ECO:0000256" key="10">
    <source>
        <dbReference type="ARBA" id="ARBA00023065"/>
    </source>
</evidence>
<dbReference type="EMBL" id="JAAXLA010000022">
    <property type="protein sequence ID" value="NMH98421.1"/>
    <property type="molecule type" value="Genomic_DNA"/>
</dbReference>
<keyword evidence="5 12" id="KW-0633">Potassium transport</keyword>
<feature type="transmembrane region" description="Helical" evidence="12">
    <location>
        <begin position="414"/>
        <end position="432"/>
    </location>
</feature>
<feature type="transmembrane region" description="Helical" evidence="12">
    <location>
        <begin position="193"/>
        <end position="217"/>
    </location>
</feature>
<feature type="transmembrane region" description="Helical" evidence="12">
    <location>
        <begin position="355"/>
        <end position="377"/>
    </location>
</feature>
<gene>
    <name evidence="12" type="primary">kup</name>
    <name evidence="15" type="ORF">HF526_14040</name>
</gene>
<comment type="similarity">
    <text evidence="2 12">Belongs to the HAK/KUP transporter (TC 2.A.72) family.</text>
</comment>
<keyword evidence="9 12" id="KW-1133">Transmembrane helix</keyword>
<feature type="domain" description="K+ potassium transporter C-terminal" evidence="14">
    <location>
        <begin position="466"/>
        <end position="621"/>
    </location>
</feature>
<organism evidence="15 16">
    <name type="scientific">Pseudonocardia acidicola</name>
    <dbReference type="NCBI Taxonomy" id="2724939"/>
    <lineage>
        <taxon>Bacteria</taxon>
        <taxon>Bacillati</taxon>
        <taxon>Actinomycetota</taxon>
        <taxon>Actinomycetes</taxon>
        <taxon>Pseudonocardiales</taxon>
        <taxon>Pseudonocardiaceae</taxon>
        <taxon>Pseudonocardia</taxon>
    </lineage>
</organism>
<evidence type="ECO:0000256" key="9">
    <source>
        <dbReference type="ARBA" id="ARBA00022989"/>
    </source>
</evidence>
<dbReference type="InterPro" id="IPR023051">
    <property type="entry name" value="Kup"/>
</dbReference>
<evidence type="ECO:0000256" key="12">
    <source>
        <dbReference type="HAMAP-Rule" id="MF_01522"/>
    </source>
</evidence>